<evidence type="ECO:0000259" key="1">
    <source>
        <dbReference type="PROSITE" id="PS50222"/>
    </source>
</evidence>
<name>R7Q9D7_CHOCR</name>
<feature type="domain" description="EF-hand" evidence="1">
    <location>
        <begin position="737"/>
        <end position="772"/>
    </location>
</feature>
<dbReference type="EMBL" id="HG001691">
    <property type="protein sequence ID" value="CDF34408.1"/>
    <property type="molecule type" value="Genomic_DNA"/>
</dbReference>
<dbReference type="Proteomes" id="UP000012073">
    <property type="component" value="Unassembled WGS sequence"/>
</dbReference>
<accession>R7Q9D7</accession>
<sequence length="863" mass="95609">MSALNLHRTPIDISQFSHFNRLSCSQDAALAVSMYWDMQRRNISFDLHSPDRQAVPVVDQDLQADSEIAFSESDAVEQDALAPSTLRVPVLGISSAPVESSELIRENNEEVDRSAAARTGRQRLNRSDILYNNDSNCNAPAPVNLDSITPSAFEEEDGISVPFQLGHCQSILRNIPSSDSQDSDSVDTSDKAFSQNSCLSLFSHYTSEDSEDFSDGEKIISDQEIRSLRHSQNMTSYCASGGESGAPLWEDLHSRIFHDFNGERFSAGPWEEVHVEEERCLRSAMSFDDLQAKKNAQRHGGLPMWHYESPFAEVTVRVDDVNDTLEHRFLEEAHDVLRKVKADIVGRGDLGDDSAKERDVVTPLSCLQSFVSDCLLEKLSYGANRVLHQNRQKGTSKEELLGLIIIHVLCAAYDESPSTICDAGEKLIHTWERLVQLLQGVSTTGSLRPMPGAIFAADRGYNSKVTIEFISDVLGASLLGTHKRDLWFPFVFGDGPITRRHRGMVVSERGCRAVYTARLKEGPSSSRASNLRAVEACVYRESCSGRIAALVHNNGALFPSRCFTIVCRDSYRAESAVRKLEAALIVYDEPWKTAVSTQRPTRSSSHAIPRVSAKSRVQQVLAQVRCLTYLQSEDPVWFLLRAFRFTSRTSFGFVQAIARDYGTRINGLAWLLQGSVLTPGTEALSEEVEEVREHIKMKWESIIAVFGLRLADLPVTSSRRTVAARLRGMSATRITSSTKSDLQEILAVFDRALDGRVPKSSLVAAVRQLKIDVAADTVDLDGSEREDASPEELLIQSAAKVSHALRDASLHAWVMKPLIATAGMREGTRNEDKIVEAIPEFMKTSGGAYMSYPMHRSGGESTL</sequence>
<dbReference type="AlphaFoldDB" id="R7Q9D7"/>
<evidence type="ECO:0000313" key="3">
    <source>
        <dbReference type="Proteomes" id="UP000012073"/>
    </source>
</evidence>
<organism evidence="2 3">
    <name type="scientific">Chondrus crispus</name>
    <name type="common">Carrageen Irish moss</name>
    <name type="synonym">Polymorpha crispa</name>
    <dbReference type="NCBI Taxonomy" id="2769"/>
    <lineage>
        <taxon>Eukaryota</taxon>
        <taxon>Rhodophyta</taxon>
        <taxon>Florideophyceae</taxon>
        <taxon>Rhodymeniophycidae</taxon>
        <taxon>Gigartinales</taxon>
        <taxon>Gigartinaceae</taxon>
        <taxon>Chondrus</taxon>
    </lineage>
</organism>
<dbReference type="PROSITE" id="PS50222">
    <property type="entry name" value="EF_HAND_2"/>
    <property type="match status" value="1"/>
</dbReference>
<proteinExistence type="predicted"/>
<keyword evidence="3" id="KW-1185">Reference proteome</keyword>
<gene>
    <name evidence="2" type="ORF">CHC_T00003109001</name>
</gene>
<dbReference type="PhylomeDB" id="R7Q9D7"/>
<evidence type="ECO:0000313" key="2">
    <source>
        <dbReference type="EMBL" id="CDF34408.1"/>
    </source>
</evidence>
<dbReference type="InterPro" id="IPR002048">
    <property type="entry name" value="EF_hand_dom"/>
</dbReference>
<dbReference type="GO" id="GO:0005509">
    <property type="term" value="F:calcium ion binding"/>
    <property type="evidence" value="ECO:0007669"/>
    <property type="project" value="InterPro"/>
</dbReference>
<dbReference type="KEGG" id="ccp:CHC_T00003109001"/>
<dbReference type="Gramene" id="CDF34408">
    <property type="protein sequence ID" value="CDF34408"/>
    <property type="gene ID" value="CHC_T00003109001"/>
</dbReference>
<protein>
    <recommendedName>
        <fullName evidence="1">EF-hand domain-containing protein</fullName>
    </recommendedName>
</protein>
<dbReference type="GeneID" id="17321951"/>
<dbReference type="RefSeq" id="XP_005714227.1">
    <property type="nucleotide sequence ID" value="XM_005714170.1"/>
</dbReference>
<reference evidence="3" key="1">
    <citation type="journal article" date="2013" name="Proc. Natl. Acad. Sci. U.S.A.">
        <title>Genome structure and metabolic features in the red seaweed Chondrus crispus shed light on evolution of the Archaeplastida.</title>
        <authorList>
            <person name="Collen J."/>
            <person name="Porcel B."/>
            <person name="Carre W."/>
            <person name="Ball S.G."/>
            <person name="Chaparro C."/>
            <person name="Tonon T."/>
            <person name="Barbeyron T."/>
            <person name="Michel G."/>
            <person name="Noel B."/>
            <person name="Valentin K."/>
            <person name="Elias M."/>
            <person name="Artiguenave F."/>
            <person name="Arun A."/>
            <person name="Aury J.M."/>
            <person name="Barbosa-Neto J.F."/>
            <person name="Bothwell J.H."/>
            <person name="Bouget F.Y."/>
            <person name="Brillet L."/>
            <person name="Cabello-Hurtado F."/>
            <person name="Capella-Gutierrez S."/>
            <person name="Charrier B."/>
            <person name="Cladiere L."/>
            <person name="Cock J.M."/>
            <person name="Coelho S.M."/>
            <person name="Colleoni C."/>
            <person name="Czjzek M."/>
            <person name="Da Silva C."/>
            <person name="Delage L."/>
            <person name="Denoeud F."/>
            <person name="Deschamps P."/>
            <person name="Dittami S.M."/>
            <person name="Gabaldon T."/>
            <person name="Gachon C.M."/>
            <person name="Groisillier A."/>
            <person name="Herve C."/>
            <person name="Jabbari K."/>
            <person name="Katinka M."/>
            <person name="Kloareg B."/>
            <person name="Kowalczyk N."/>
            <person name="Labadie K."/>
            <person name="Leblanc C."/>
            <person name="Lopez P.J."/>
            <person name="McLachlan D.H."/>
            <person name="Meslet-Cladiere L."/>
            <person name="Moustafa A."/>
            <person name="Nehr Z."/>
            <person name="Nyvall Collen P."/>
            <person name="Panaud O."/>
            <person name="Partensky F."/>
            <person name="Poulain J."/>
            <person name="Rensing S.A."/>
            <person name="Rousvoal S."/>
            <person name="Samson G."/>
            <person name="Symeonidi A."/>
            <person name="Weissenbach J."/>
            <person name="Zambounis A."/>
            <person name="Wincker P."/>
            <person name="Boyen C."/>
        </authorList>
    </citation>
    <scope>NUCLEOTIDE SEQUENCE [LARGE SCALE GENOMIC DNA]</scope>
    <source>
        <strain evidence="3">cv. Stackhouse</strain>
    </source>
</reference>